<dbReference type="InterPro" id="IPR011128">
    <property type="entry name" value="G3P_DH_NAD-dep_N"/>
</dbReference>
<dbReference type="Pfam" id="PF07479">
    <property type="entry name" value="NAD_Gly3P_dh_C"/>
    <property type="match status" value="1"/>
</dbReference>
<feature type="binding site" evidence="10">
    <location>
        <position position="15"/>
    </location>
    <ligand>
        <name>NADPH</name>
        <dbReference type="ChEBI" id="CHEBI:57783"/>
    </ligand>
</feature>
<evidence type="ECO:0000256" key="1">
    <source>
        <dbReference type="ARBA" id="ARBA00011009"/>
    </source>
</evidence>
<dbReference type="InterPro" id="IPR013328">
    <property type="entry name" value="6PGD_dom2"/>
</dbReference>
<feature type="binding site" evidence="12">
    <location>
        <begin position="251"/>
        <end position="252"/>
    </location>
    <ligand>
        <name>substrate</name>
    </ligand>
</feature>
<dbReference type="GO" id="GO:0046168">
    <property type="term" value="P:glycerol-3-phosphate catabolic process"/>
    <property type="evidence" value="ECO:0007669"/>
    <property type="project" value="InterPro"/>
</dbReference>
<feature type="active site" description="Proton acceptor" evidence="10 11">
    <location>
        <position position="187"/>
    </location>
</feature>
<organism evidence="18 19">
    <name type="scientific">Kaistia nematophila</name>
    <dbReference type="NCBI Taxonomy" id="2994654"/>
    <lineage>
        <taxon>Bacteria</taxon>
        <taxon>Pseudomonadati</taxon>
        <taxon>Pseudomonadota</taxon>
        <taxon>Alphaproteobacteria</taxon>
        <taxon>Hyphomicrobiales</taxon>
        <taxon>Kaistiaceae</taxon>
        <taxon>Kaistia</taxon>
    </lineage>
</organism>
<reference evidence="18" key="1">
    <citation type="submission" date="2022-11" db="EMBL/GenBank/DDBJ databases">
        <title>Biodiversity and phylogenetic relationships of bacteria.</title>
        <authorList>
            <person name="Machado R.A.R."/>
            <person name="Bhat A."/>
            <person name="Loulou A."/>
            <person name="Kallel S."/>
        </authorList>
    </citation>
    <scope>NUCLEOTIDE SEQUENCE</scope>
    <source>
        <strain evidence="18">K-TC2</strain>
    </source>
</reference>
<feature type="binding site" evidence="13">
    <location>
        <position position="136"/>
    </location>
    <ligand>
        <name>NAD(+)</name>
        <dbReference type="ChEBI" id="CHEBI:57540"/>
    </ligand>
</feature>
<dbReference type="HAMAP" id="MF_00394">
    <property type="entry name" value="NAD_Glyc3P_dehydrog"/>
    <property type="match status" value="1"/>
</dbReference>
<feature type="domain" description="Glycerol-3-phosphate dehydrogenase NAD-dependent N-terminal" evidence="16">
    <location>
        <begin position="7"/>
        <end position="156"/>
    </location>
</feature>
<evidence type="ECO:0000256" key="5">
    <source>
        <dbReference type="ARBA" id="ARBA00023002"/>
    </source>
</evidence>
<feature type="binding site" evidence="10">
    <location>
        <position position="252"/>
    </location>
    <ligand>
        <name>sn-glycerol 3-phosphate</name>
        <dbReference type="ChEBI" id="CHEBI:57597"/>
    </ligand>
</feature>
<feature type="domain" description="Glycerol-3-phosphate dehydrogenase NAD-dependent C-terminal" evidence="17">
    <location>
        <begin position="176"/>
        <end position="310"/>
    </location>
</feature>
<name>A0A9X3IM02_9HYPH</name>
<dbReference type="GO" id="GO:0005829">
    <property type="term" value="C:cytosol"/>
    <property type="evidence" value="ECO:0007669"/>
    <property type="project" value="TreeGrafter"/>
</dbReference>
<keyword evidence="2 10" id="KW-0444">Lipid biosynthesis</keyword>
<comment type="catalytic activity">
    <reaction evidence="10 15">
        <text>sn-glycerol 3-phosphate + NADP(+) = dihydroxyacetone phosphate + NADPH + H(+)</text>
        <dbReference type="Rhea" id="RHEA:11096"/>
        <dbReference type="ChEBI" id="CHEBI:15378"/>
        <dbReference type="ChEBI" id="CHEBI:57597"/>
        <dbReference type="ChEBI" id="CHEBI:57642"/>
        <dbReference type="ChEBI" id="CHEBI:57783"/>
        <dbReference type="ChEBI" id="CHEBI:58349"/>
        <dbReference type="EC" id="1.1.1.94"/>
    </reaction>
</comment>
<dbReference type="NCBIfam" id="NF000942">
    <property type="entry name" value="PRK00094.1-4"/>
    <property type="match status" value="1"/>
</dbReference>
<dbReference type="GO" id="GO:0051287">
    <property type="term" value="F:NAD binding"/>
    <property type="evidence" value="ECO:0007669"/>
    <property type="project" value="InterPro"/>
</dbReference>
<evidence type="ECO:0000256" key="15">
    <source>
        <dbReference type="RuleBase" id="RU000439"/>
    </source>
</evidence>
<dbReference type="Gene3D" id="3.40.50.720">
    <property type="entry name" value="NAD(P)-binding Rossmann-like Domain"/>
    <property type="match status" value="1"/>
</dbReference>
<feature type="binding site" evidence="10">
    <location>
        <position position="187"/>
    </location>
    <ligand>
        <name>sn-glycerol 3-phosphate</name>
        <dbReference type="ChEBI" id="CHEBI:57597"/>
    </ligand>
</feature>
<feature type="binding site" evidence="10">
    <location>
        <position position="251"/>
    </location>
    <ligand>
        <name>sn-glycerol 3-phosphate</name>
        <dbReference type="ChEBI" id="CHEBI:57597"/>
    </ligand>
</feature>
<comment type="function">
    <text evidence="10">Catalyzes the reduction of the glycolytic intermediate dihydroxyacetone phosphate (DHAP) to sn-glycerol 3-phosphate (G3P), the key precursor for phospholipid synthesis.</text>
</comment>
<feature type="binding site" evidence="10">
    <location>
        <position position="104"/>
    </location>
    <ligand>
        <name>sn-glycerol 3-phosphate</name>
        <dbReference type="ChEBI" id="CHEBI:57597"/>
    </ligand>
</feature>
<evidence type="ECO:0000256" key="6">
    <source>
        <dbReference type="ARBA" id="ARBA00023027"/>
    </source>
</evidence>
<comment type="caution">
    <text evidence="10">Lacks conserved residue(s) required for the propagation of feature annotation.</text>
</comment>
<keyword evidence="10" id="KW-0963">Cytoplasm</keyword>
<dbReference type="PROSITE" id="PS00957">
    <property type="entry name" value="NAD_G3PDH"/>
    <property type="match status" value="1"/>
</dbReference>
<evidence type="ECO:0000259" key="16">
    <source>
        <dbReference type="Pfam" id="PF01210"/>
    </source>
</evidence>
<keyword evidence="8 10" id="KW-0594">Phospholipid biosynthesis</keyword>
<keyword evidence="3 10" id="KW-0547">Nucleotide-binding</keyword>
<evidence type="ECO:0000256" key="13">
    <source>
        <dbReference type="PIRSR" id="PIRSR000114-3"/>
    </source>
</evidence>
<feature type="binding site" evidence="10">
    <location>
        <position position="35"/>
    </location>
    <ligand>
        <name>NADPH</name>
        <dbReference type="ChEBI" id="CHEBI:57783"/>
    </ligand>
</feature>
<feature type="binding site" evidence="10">
    <location>
        <position position="134"/>
    </location>
    <ligand>
        <name>sn-glycerol 3-phosphate</name>
        <dbReference type="ChEBI" id="CHEBI:57597"/>
    </ligand>
</feature>
<feature type="binding site" evidence="13">
    <location>
        <position position="251"/>
    </location>
    <ligand>
        <name>NAD(+)</name>
        <dbReference type="ChEBI" id="CHEBI:57540"/>
    </ligand>
</feature>
<feature type="binding site" evidence="13">
    <location>
        <begin position="11"/>
        <end position="16"/>
    </location>
    <ligand>
        <name>NAD(+)</name>
        <dbReference type="ChEBI" id="CHEBI:57540"/>
    </ligand>
</feature>
<evidence type="ECO:0000256" key="4">
    <source>
        <dbReference type="ARBA" id="ARBA00022857"/>
    </source>
</evidence>
<dbReference type="SUPFAM" id="SSF51735">
    <property type="entry name" value="NAD(P)-binding Rossmann-fold domains"/>
    <property type="match status" value="1"/>
</dbReference>
<keyword evidence="5 10" id="KW-0560">Oxidoreductase</keyword>
<keyword evidence="6 10" id="KW-0520">NAD</keyword>
<proteinExistence type="inferred from homology"/>
<protein>
    <recommendedName>
        <fullName evidence="10">Glycerol-3-phosphate dehydrogenase [NAD(P)+]</fullName>
        <ecNumber evidence="10">1.1.1.94</ecNumber>
    </recommendedName>
    <alternativeName>
        <fullName evidence="10">NAD(P)(+)-dependent glycerol-3-phosphate dehydrogenase</fullName>
    </alternativeName>
    <alternativeName>
        <fullName evidence="10">NAD(P)H-dependent dihydroxyacetone-phosphate reductase</fullName>
    </alternativeName>
</protein>
<comment type="pathway">
    <text evidence="10">Membrane lipid metabolism; glycerophospholipid metabolism.</text>
</comment>
<feature type="binding site" evidence="10">
    <location>
        <position position="271"/>
    </location>
    <ligand>
        <name>NADPH</name>
        <dbReference type="ChEBI" id="CHEBI:57783"/>
    </ligand>
</feature>
<dbReference type="InterPro" id="IPR036291">
    <property type="entry name" value="NAD(P)-bd_dom_sf"/>
</dbReference>
<dbReference type="EC" id="1.1.1.94" evidence="10"/>
<dbReference type="InterPro" id="IPR008927">
    <property type="entry name" value="6-PGluconate_DH-like_C_sf"/>
</dbReference>
<comment type="similarity">
    <text evidence="1 10 14">Belongs to the NAD-dependent glycerol-3-phosphate dehydrogenase family.</text>
</comment>
<dbReference type="GO" id="GO:0008654">
    <property type="term" value="P:phospholipid biosynthetic process"/>
    <property type="evidence" value="ECO:0007669"/>
    <property type="project" value="UniProtKB-KW"/>
</dbReference>
<keyword evidence="4 10" id="KW-0521">NADP</keyword>
<feature type="binding site" evidence="10">
    <location>
        <position position="240"/>
    </location>
    <ligand>
        <name>sn-glycerol 3-phosphate</name>
        <dbReference type="ChEBI" id="CHEBI:57597"/>
    </ligand>
</feature>
<keyword evidence="7 10" id="KW-0443">Lipid metabolism</keyword>
<comment type="catalytic activity">
    <reaction evidence="10">
        <text>sn-glycerol 3-phosphate + NAD(+) = dihydroxyacetone phosphate + NADH + H(+)</text>
        <dbReference type="Rhea" id="RHEA:11092"/>
        <dbReference type="ChEBI" id="CHEBI:15378"/>
        <dbReference type="ChEBI" id="CHEBI:57540"/>
        <dbReference type="ChEBI" id="CHEBI:57597"/>
        <dbReference type="ChEBI" id="CHEBI:57642"/>
        <dbReference type="ChEBI" id="CHEBI:57945"/>
        <dbReference type="EC" id="1.1.1.94"/>
    </reaction>
</comment>
<dbReference type="Proteomes" id="UP001144805">
    <property type="component" value="Unassembled WGS sequence"/>
</dbReference>
<gene>
    <name evidence="10" type="primary">gpsA</name>
    <name evidence="18" type="ORF">OSH07_12665</name>
</gene>
<dbReference type="GO" id="GO:0006650">
    <property type="term" value="P:glycerophospholipid metabolic process"/>
    <property type="evidence" value="ECO:0007669"/>
    <property type="project" value="UniProtKB-UniRule"/>
</dbReference>
<dbReference type="SUPFAM" id="SSF48179">
    <property type="entry name" value="6-phosphogluconate dehydrogenase C-terminal domain-like"/>
    <property type="match status" value="1"/>
</dbReference>
<feature type="binding site" evidence="12">
    <location>
        <position position="104"/>
    </location>
    <ligand>
        <name>substrate</name>
    </ligand>
</feature>
<dbReference type="PIRSF" id="PIRSF000114">
    <property type="entry name" value="Glycerol-3-P_dh"/>
    <property type="match status" value="1"/>
</dbReference>
<feature type="binding site" evidence="10">
    <location>
        <position position="269"/>
    </location>
    <ligand>
        <name>NADPH</name>
        <dbReference type="ChEBI" id="CHEBI:57783"/>
    </ligand>
</feature>
<feature type="binding site" evidence="10">
    <location>
        <position position="104"/>
    </location>
    <ligand>
        <name>NADPH</name>
        <dbReference type="ChEBI" id="CHEBI:57783"/>
    </ligand>
</feature>
<dbReference type="PANTHER" id="PTHR11728">
    <property type="entry name" value="GLYCEROL-3-PHOSPHATE DEHYDROGENASE"/>
    <property type="match status" value="1"/>
</dbReference>
<dbReference type="Pfam" id="PF01210">
    <property type="entry name" value="NAD_Gly3P_dh_N"/>
    <property type="match status" value="1"/>
</dbReference>
<dbReference type="Gene3D" id="1.10.1040.10">
    <property type="entry name" value="N-(1-d-carboxylethyl)-l-norvaline Dehydrogenase, domain 2"/>
    <property type="match status" value="1"/>
</dbReference>
<feature type="binding site" evidence="10">
    <location>
        <position position="132"/>
    </location>
    <ligand>
        <name>sn-glycerol 3-phosphate</name>
        <dbReference type="ChEBI" id="CHEBI:57597"/>
    </ligand>
</feature>
<dbReference type="FunFam" id="3.40.50.720:FF:000019">
    <property type="entry name" value="Glycerol-3-phosphate dehydrogenase [NAD(P)+]"/>
    <property type="match status" value="1"/>
</dbReference>
<dbReference type="GO" id="GO:0005975">
    <property type="term" value="P:carbohydrate metabolic process"/>
    <property type="evidence" value="ECO:0007669"/>
    <property type="project" value="InterPro"/>
</dbReference>
<evidence type="ECO:0000256" key="8">
    <source>
        <dbReference type="ARBA" id="ARBA00023209"/>
    </source>
</evidence>
<dbReference type="PRINTS" id="PR00077">
    <property type="entry name" value="GPDHDRGNASE"/>
</dbReference>
<evidence type="ECO:0000313" key="18">
    <source>
        <dbReference type="EMBL" id="MCX5570051.1"/>
    </source>
</evidence>
<dbReference type="InterPro" id="IPR006168">
    <property type="entry name" value="G3P_DH_NAD-dep"/>
</dbReference>
<accession>A0A9X3IM02</accession>
<dbReference type="EMBL" id="JAPKNK010000004">
    <property type="protein sequence ID" value="MCX5570051.1"/>
    <property type="molecule type" value="Genomic_DNA"/>
</dbReference>
<evidence type="ECO:0000256" key="2">
    <source>
        <dbReference type="ARBA" id="ARBA00022516"/>
    </source>
</evidence>
<feature type="binding site" evidence="10">
    <location>
        <position position="251"/>
    </location>
    <ligand>
        <name>NADPH</name>
        <dbReference type="ChEBI" id="CHEBI:57783"/>
    </ligand>
</feature>
<feature type="binding site" evidence="10">
    <location>
        <position position="250"/>
    </location>
    <ligand>
        <name>sn-glycerol 3-phosphate</name>
        <dbReference type="ChEBI" id="CHEBI:57597"/>
    </ligand>
</feature>
<dbReference type="InterPro" id="IPR006109">
    <property type="entry name" value="G3P_DH_NAD-dep_C"/>
</dbReference>
<keyword evidence="9 10" id="KW-1208">Phospholipid metabolism</keyword>
<dbReference type="RefSeq" id="WP_266339085.1">
    <property type="nucleotide sequence ID" value="NZ_JAPKNK010000004.1"/>
</dbReference>
<comment type="subcellular location">
    <subcellularLocation>
        <location evidence="10">Cytoplasm</location>
    </subcellularLocation>
</comment>
<dbReference type="GO" id="GO:0047952">
    <property type="term" value="F:glycerol-3-phosphate dehydrogenase [NAD(P)+] activity"/>
    <property type="evidence" value="ECO:0007669"/>
    <property type="project" value="UniProtKB-UniRule"/>
</dbReference>
<evidence type="ECO:0000256" key="3">
    <source>
        <dbReference type="ARBA" id="ARBA00022741"/>
    </source>
</evidence>
<sequence length="323" mass="32884">MMTIDHIAVVGAGAWGTSLALAAHRAGRTVTLWGRDVAGMAASRENAAHLPGVRLPEAMQVTDRIEAVLAADAILLATPAQTVREVAGRLEAIREDTPVVLCAKGLERGTAKRMTEVLAEALPPAAPAVLSGPSFAVDVARGLPTAVTIAATELKLAMALCHALGSASFRPYAETDMLGVEIGGAFKNVLAIAAGIVAGREFGASASAAVIARGFAELRRLGEAQGALPETLMGLSGLGDLVLTCSSVQSRNFAYGHALGSGAALPPALAEGAATAPVARDLARRLGVPMPITEAVAAILDGTLSIDAAAEALMLRPLKREVD</sequence>
<dbReference type="AlphaFoldDB" id="A0A9X3IM02"/>
<dbReference type="PANTHER" id="PTHR11728:SF1">
    <property type="entry name" value="GLYCEROL-3-PHOSPHATE DEHYDROGENASE [NAD(+)] 2, CHLOROPLASTIC"/>
    <property type="match status" value="1"/>
</dbReference>
<keyword evidence="19" id="KW-1185">Reference proteome</keyword>
<evidence type="ECO:0000256" key="10">
    <source>
        <dbReference type="HAMAP-Rule" id="MF_00394"/>
    </source>
</evidence>
<evidence type="ECO:0000256" key="12">
    <source>
        <dbReference type="PIRSR" id="PIRSR000114-2"/>
    </source>
</evidence>
<dbReference type="GO" id="GO:0046167">
    <property type="term" value="P:glycerol-3-phosphate biosynthetic process"/>
    <property type="evidence" value="ECO:0007669"/>
    <property type="project" value="UniProtKB-UniRule"/>
</dbReference>
<evidence type="ECO:0000256" key="7">
    <source>
        <dbReference type="ARBA" id="ARBA00023098"/>
    </source>
</evidence>
<evidence type="ECO:0000259" key="17">
    <source>
        <dbReference type="Pfam" id="PF07479"/>
    </source>
</evidence>
<comment type="caution">
    <text evidence="18">The sequence shown here is derived from an EMBL/GenBank/DDBJ whole genome shotgun (WGS) entry which is preliminary data.</text>
</comment>
<feature type="binding site" evidence="10">
    <location>
        <position position="136"/>
    </location>
    <ligand>
        <name>NADPH</name>
        <dbReference type="ChEBI" id="CHEBI:57783"/>
    </ligand>
</feature>
<evidence type="ECO:0000256" key="11">
    <source>
        <dbReference type="PIRSR" id="PIRSR000114-1"/>
    </source>
</evidence>
<evidence type="ECO:0000256" key="9">
    <source>
        <dbReference type="ARBA" id="ARBA00023264"/>
    </source>
</evidence>
<evidence type="ECO:0000256" key="14">
    <source>
        <dbReference type="RuleBase" id="RU000437"/>
    </source>
</evidence>
<evidence type="ECO:0000313" key="19">
    <source>
        <dbReference type="Proteomes" id="UP001144805"/>
    </source>
</evidence>
<dbReference type="NCBIfam" id="NF000940">
    <property type="entry name" value="PRK00094.1-2"/>
    <property type="match status" value="1"/>
</dbReference>